<dbReference type="InterPro" id="IPR050548">
    <property type="entry name" value="PcG_chromatin_remod_factors"/>
</dbReference>
<protein>
    <recommendedName>
        <fullName evidence="10">SAM domain-containing protein</fullName>
    </recommendedName>
</protein>
<evidence type="ECO:0000256" key="2">
    <source>
        <dbReference type="ARBA" id="ARBA00008469"/>
    </source>
</evidence>
<dbReference type="Pfam" id="PF00536">
    <property type="entry name" value="SAM_1"/>
    <property type="match status" value="1"/>
</dbReference>
<feature type="repeat" description="MBT" evidence="8">
    <location>
        <begin position="163"/>
        <end position="264"/>
    </location>
</feature>
<dbReference type="Gene3D" id="3.90.1150.190">
    <property type="entry name" value="SLED domain"/>
    <property type="match status" value="1"/>
</dbReference>
<evidence type="ECO:0000256" key="5">
    <source>
        <dbReference type="ARBA" id="ARBA00023015"/>
    </source>
</evidence>
<evidence type="ECO:0000313" key="12">
    <source>
        <dbReference type="Proteomes" id="UP000005408"/>
    </source>
</evidence>
<accession>A0A8W8JC39</accession>
<dbReference type="EnsemblMetazoa" id="G18137.1">
    <property type="protein sequence ID" value="G18137.1:cds"/>
    <property type="gene ID" value="G18137"/>
</dbReference>
<dbReference type="InterPro" id="IPR038348">
    <property type="entry name" value="SLED_sf"/>
</dbReference>
<dbReference type="CDD" id="cd20092">
    <property type="entry name" value="MBT_dScm-like_rpt2"/>
    <property type="match status" value="1"/>
</dbReference>
<evidence type="ECO:0000256" key="6">
    <source>
        <dbReference type="ARBA" id="ARBA00023163"/>
    </source>
</evidence>
<keyword evidence="6" id="KW-0804">Transcription</keyword>
<reference evidence="11" key="1">
    <citation type="submission" date="2022-08" db="UniProtKB">
        <authorList>
            <consortium name="EnsemblMetazoa"/>
        </authorList>
    </citation>
    <scope>IDENTIFICATION</scope>
    <source>
        <strain evidence="11">05x7-T-G4-1.051#20</strain>
    </source>
</reference>
<dbReference type="SMART" id="SM00561">
    <property type="entry name" value="MBT"/>
    <property type="match status" value="2"/>
</dbReference>
<comment type="subcellular location">
    <subcellularLocation>
        <location evidence="1">Nucleus</location>
    </subcellularLocation>
</comment>
<dbReference type="PROSITE" id="PS51079">
    <property type="entry name" value="MBT"/>
    <property type="match status" value="2"/>
</dbReference>
<dbReference type="GO" id="GO:0045892">
    <property type="term" value="P:negative regulation of DNA-templated transcription"/>
    <property type="evidence" value="ECO:0007669"/>
    <property type="project" value="TreeGrafter"/>
</dbReference>
<dbReference type="GO" id="GO:0042393">
    <property type="term" value="F:histone binding"/>
    <property type="evidence" value="ECO:0007669"/>
    <property type="project" value="TreeGrafter"/>
</dbReference>
<sequence>MTLSWDSLKASSWLQENLTVIQIHILGIKRQQKHIEKMAVTPTGKGRSYQYDSQGSFDWEEYLKENDAIPAPQSCFKQSVEPPVNEFKLHQKIEAVDPRNLTSICVATVVGMIGPRIRLRLDGSDNTNDFWRLVDSSDLHPVGYCEKTGKLLQPPLGFCKNPTLWPSFLQKTLTGAERSPENCFKKEPSNPKTNEFKIGMKLEAVDRKNPQLICPATVGAVKGEEVHVTFDGWRGAFDYWTKRDSRDLFPVGWCALSGHPLQPPGQKGTAQVKSKSREPSVSQSAHSPGNQSNASKSSSTSSSGPTSPNLPHDRSVSPLQAESPAITVTEPDTSSSTTATDKVTIYVNHNCSCGILLNPKKIEQLPNQFGPGPYQKVLREVIQSCVDCAKHEKQVYNFIQDGNGKIVITANQGNKTHTKRLPPIDKVSDVWRFLEKSLEELGCCENLFASQPLHGFCAQCNREKKTGSDFKKPLETEEYENRTSINRALKRRWSTDSLENQSQKAAAAQQKIRRYSAYDSAEASSTTDSRPPRKLSADPNDWTIDDVVQYISEVDSSLATHSEAFRKHEIDGGAFMLLNSDMMMKYLGLKLGPVLKLSNIIEKLKGKKSSH</sequence>
<dbReference type="InterPro" id="IPR013761">
    <property type="entry name" value="SAM/pointed_sf"/>
</dbReference>
<dbReference type="Proteomes" id="UP000005408">
    <property type="component" value="Unassembled WGS sequence"/>
</dbReference>
<feature type="domain" description="SAM" evidence="10">
    <location>
        <begin position="542"/>
        <end position="589"/>
    </location>
</feature>
<evidence type="ECO:0000256" key="9">
    <source>
        <dbReference type="SAM" id="MobiDB-lite"/>
    </source>
</evidence>
<dbReference type="PROSITE" id="PS50105">
    <property type="entry name" value="SAM_DOMAIN"/>
    <property type="match status" value="1"/>
</dbReference>
<dbReference type="AlphaFoldDB" id="A0A8W8JC39"/>
<dbReference type="Pfam" id="PF12140">
    <property type="entry name" value="SLED"/>
    <property type="match status" value="1"/>
</dbReference>
<dbReference type="Pfam" id="PF02820">
    <property type="entry name" value="MBT"/>
    <property type="match status" value="2"/>
</dbReference>
<feature type="compositionally biased region" description="Low complexity" evidence="9">
    <location>
        <begin position="287"/>
        <end position="309"/>
    </location>
</feature>
<dbReference type="GO" id="GO:0005634">
    <property type="term" value="C:nucleus"/>
    <property type="evidence" value="ECO:0007669"/>
    <property type="project" value="UniProtKB-SubCell"/>
</dbReference>
<dbReference type="InterPro" id="IPR021987">
    <property type="entry name" value="SLED"/>
</dbReference>
<keyword evidence="3" id="KW-0678">Repressor</keyword>
<name>A0A8W8JC39_MAGGI</name>
<dbReference type="Gene3D" id="1.10.150.50">
    <property type="entry name" value="Transcription Factor, Ets-1"/>
    <property type="match status" value="1"/>
</dbReference>
<dbReference type="InterPro" id="IPR001660">
    <property type="entry name" value="SAM"/>
</dbReference>
<dbReference type="SUPFAM" id="SSF47769">
    <property type="entry name" value="SAM/Pointed domain"/>
    <property type="match status" value="1"/>
</dbReference>
<feature type="region of interest" description="Disordered" evidence="9">
    <location>
        <begin position="518"/>
        <end position="539"/>
    </location>
</feature>
<dbReference type="InterPro" id="IPR047531">
    <property type="entry name" value="SAM_Scm-like"/>
</dbReference>
<dbReference type="InterPro" id="IPR004092">
    <property type="entry name" value="Mbt"/>
</dbReference>
<dbReference type="SMART" id="SM00454">
    <property type="entry name" value="SAM"/>
    <property type="match status" value="1"/>
</dbReference>
<evidence type="ECO:0000256" key="7">
    <source>
        <dbReference type="ARBA" id="ARBA00023242"/>
    </source>
</evidence>
<dbReference type="CDD" id="cd09578">
    <property type="entry name" value="SAM_Scm"/>
    <property type="match status" value="1"/>
</dbReference>
<dbReference type="GO" id="GO:0003682">
    <property type="term" value="F:chromatin binding"/>
    <property type="evidence" value="ECO:0007669"/>
    <property type="project" value="TreeGrafter"/>
</dbReference>
<evidence type="ECO:0000256" key="3">
    <source>
        <dbReference type="ARBA" id="ARBA00022491"/>
    </source>
</evidence>
<keyword evidence="7" id="KW-0539">Nucleus</keyword>
<comment type="similarity">
    <text evidence="2">Belongs to the SCM family.</text>
</comment>
<keyword evidence="5" id="KW-0805">Transcription regulation</keyword>
<feature type="region of interest" description="Disordered" evidence="9">
    <location>
        <begin position="259"/>
        <end position="338"/>
    </location>
</feature>
<dbReference type="Gene3D" id="2.30.30.140">
    <property type="match status" value="2"/>
</dbReference>
<keyword evidence="4" id="KW-0677">Repeat</keyword>
<evidence type="ECO:0000259" key="10">
    <source>
        <dbReference type="PROSITE" id="PS50105"/>
    </source>
</evidence>
<evidence type="ECO:0000313" key="11">
    <source>
        <dbReference type="EnsemblMetazoa" id="G18137.1:cds"/>
    </source>
</evidence>
<keyword evidence="12" id="KW-1185">Reference proteome</keyword>
<dbReference type="PANTHER" id="PTHR12247:SF132">
    <property type="entry name" value="POLYCOMB PROTEIN SCM"/>
    <property type="match status" value="1"/>
</dbReference>
<dbReference type="SUPFAM" id="SSF63748">
    <property type="entry name" value="Tudor/PWWP/MBT"/>
    <property type="match status" value="2"/>
</dbReference>
<dbReference type="CDD" id="cd20091">
    <property type="entry name" value="MBT_dScm-like_rpt1"/>
    <property type="match status" value="1"/>
</dbReference>
<feature type="compositionally biased region" description="Polar residues" evidence="9">
    <location>
        <begin position="268"/>
        <end position="286"/>
    </location>
</feature>
<feature type="repeat" description="MBT" evidence="8">
    <location>
        <begin position="57"/>
        <end position="155"/>
    </location>
</feature>
<dbReference type="PANTHER" id="PTHR12247">
    <property type="entry name" value="POLYCOMB GROUP PROTEIN"/>
    <property type="match status" value="1"/>
</dbReference>
<evidence type="ECO:0000256" key="8">
    <source>
        <dbReference type="PROSITE-ProRule" id="PRU00459"/>
    </source>
</evidence>
<dbReference type="FunFam" id="2.30.30.140:FF:000028">
    <property type="entry name" value="polycomb protein SCMH1 isoform X1"/>
    <property type="match status" value="1"/>
</dbReference>
<proteinExistence type="inferred from homology"/>
<evidence type="ECO:0000256" key="4">
    <source>
        <dbReference type="ARBA" id="ARBA00022737"/>
    </source>
</evidence>
<organism evidence="11 12">
    <name type="scientific">Magallana gigas</name>
    <name type="common">Pacific oyster</name>
    <name type="synonym">Crassostrea gigas</name>
    <dbReference type="NCBI Taxonomy" id="29159"/>
    <lineage>
        <taxon>Eukaryota</taxon>
        <taxon>Metazoa</taxon>
        <taxon>Spiralia</taxon>
        <taxon>Lophotrochozoa</taxon>
        <taxon>Mollusca</taxon>
        <taxon>Bivalvia</taxon>
        <taxon>Autobranchia</taxon>
        <taxon>Pteriomorphia</taxon>
        <taxon>Ostreida</taxon>
        <taxon>Ostreoidea</taxon>
        <taxon>Ostreidae</taxon>
        <taxon>Magallana</taxon>
    </lineage>
</organism>
<evidence type="ECO:0000256" key="1">
    <source>
        <dbReference type="ARBA" id="ARBA00004123"/>
    </source>
</evidence>